<dbReference type="InterPro" id="IPR001279">
    <property type="entry name" value="Metallo-B-lactamas"/>
</dbReference>
<accession>A0A0V8RVG2</accession>
<gene>
    <name evidence="4" type="ORF">CF15_03950</name>
</gene>
<dbReference type="SUPFAM" id="SSF56281">
    <property type="entry name" value="Metallo-hydrolase/oxidoreductase"/>
    <property type="match status" value="1"/>
</dbReference>
<reference evidence="4 5" key="1">
    <citation type="submission" date="2015-11" db="EMBL/GenBank/DDBJ databases">
        <title>Genome sequence of Pyrodictium occultum PL-19, a marine hyperthermophilic archaeon isolated from Volcano, Italy.</title>
        <authorList>
            <person name="Utturkar S."/>
            <person name="Huber H."/>
            <person name="Leptihn S."/>
            <person name="Brown S."/>
            <person name="Stetter K.O."/>
            <person name="Podar M."/>
        </authorList>
    </citation>
    <scope>NUCLEOTIDE SEQUENCE [LARGE SCALE GENOMIC DNA]</scope>
    <source>
        <strain evidence="4 5">PL-19</strain>
    </source>
</reference>
<evidence type="ECO:0000313" key="4">
    <source>
        <dbReference type="EMBL" id="KSW11954.1"/>
    </source>
</evidence>
<evidence type="ECO:0000256" key="2">
    <source>
        <dbReference type="HAMAP-Rule" id="MF_00457"/>
    </source>
</evidence>
<dbReference type="SMART" id="SM00849">
    <property type="entry name" value="Lactamase_B"/>
    <property type="match status" value="1"/>
</dbReference>
<comment type="similarity">
    <text evidence="2">Belongs to the UPF0173 family.</text>
</comment>
<dbReference type="OrthoDB" id="28313at2157"/>
<dbReference type="PANTHER" id="PTHR43546">
    <property type="entry name" value="UPF0173 METAL-DEPENDENT HYDROLASE MJ1163-RELATED"/>
    <property type="match status" value="1"/>
</dbReference>
<dbReference type="EMBL" id="LNTB01000001">
    <property type="protein sequence ID" value="KSW11954.1"/>
    <property type="molecule type" value="Genomic_DNA"/>
</dbReference>
<sequence length="229" mass="25329">MGYVRWLGHSAFELEIDGYRLLIDPWLTNPMSPVGVKEYKGKIDLIIVTHDHADHLGDALELLKLNPDAKFAAVYELANYVAEQLGDRSGRIIGANIGGPLKLPGISLKVMFFPATHSCGRGTPTSVVVSGREATVFHAGDTGLFAEMQFIGELYRPDIALLPIGGHFTMDVYQAAKAVELLRPRVAIPMHYNTFPVIEADPQEFAKYVAERGLETKVVVLKPGEYYRF</sequence>
<dbReference type="InterPro" id="IPR050114">
    <property type="entry name" value="UPF0173_UPF0282_UlaG_hydrolase"/>
</dbReference>
<dbReference type="RefSeq" id="WP_058370634.1">
    <property type="nucleotide sequence ID" value="NZ_LNTB01000001.1"/>
</dbReference>
<dbReference type="AlphaFoldDB" id="A0A0V8RVG2"/>
<dbReference type="Gene3D" id="3.60.15.10">
    <property type="entry name" value="Ribonuclease Z/Hydroxyacylglutathione hydrolase-like"/>
    <property type="match status" value="1"/>
</dbReference>
<dbReference type="InterPro" id="IPR036866">
    <property type="entry name" value="RibonucZ/Hydroxyglut_hydro"/>
</dbReference>
<dbReference type="HAMAP" id="MF_00457">
    <property type="entry name" value="UPF0173"/>
    <property type="match status" value="1"/>
</dbReference>
<dbReference type="InterPro" id="IPR022877">
    <property type="entry name" value="UPF0173"/>
</dbReference>
<dbReference type="Pfam" id="PF12706">
    <property type="entry name" value="Lactamase_B_2"/>
    <property type="match status" value="1"/>
</dbReference>
<keyword evidence="5" id="KW-1185">Reference proteome</keyword>
<dbReference type="NCBIfam" id="NF001911">
    <property type="entry name" value="PRK00685.1"/>
    <property type="match status" value="1"/>
</dbReference>
<keyword evidence="1 2" id="KW-0378">Hydrolase</keyword>
<evidence type="ECO:0000313" key="5">
    <source>
        <dbReference type="Proteomes" id="UP000053352"/>
    </source>
</evidence>
<protein>
    <recommendedName>
        <fullName evidence="2">UPF0173 metal-dependent hydrolase CF15_03950</fullName>
    </recommendedName>
</protein>
<dbReference type="Proteomes" id="UP000053352">
    <property type="component" value="Unassembled WGS sequence"/>
</dbReference>
<name>A0A0V8RVG2_PYROC</name>
<feature type="domain" description="Metallo-beta-lactamase" evidence="3">
    <location>
        <begin position="8"/>
        <end position="191"/>
    </location>
</feature>
<organism evidence="4 5">
    <name type="scientific">Pyrodictium occultum</name>
    <dbReference type="NCBI Taxonomy" id="2309"/>
    <lineage>
        <taxon>Archaea</taxon>
        <taxon>Thermoproteota</taxon>
        <taxon>Thermoprotei</taxon>
        <taxon>Desulfurococcales</taxon>
        <taxon>Pyrodictiaceae</taxon>
        <taxon>Pyrodictium</taxon>
    </lineage>
</organism>
<evidence type="ECO:0000259" key="3">
    <source>
        <dbReference type="SMART" id="SM00849"/>
    </source>
</evidence>
<comment type="caution">
    <text evidence="4">The sequence shown here is derived from an EMBL/GenBank/DDBJ whole genome shotgun (WGS) entry which is preliminary data.</text>
</comment>
<dbReference type="STRING" id="2309.CF15_03950"/>
<proteinExistence type="inferred from homology"/>
<evidence type="ECO:0000256" key="1">
    <source>
        <dbReference type="ARBA" id="ARBA00022801"/>
    </source>
</evidence>
<dbReference type="PANTHER" id="PTHR43546:SF3">
    <property type="entry name" value="UPF0173 METAL-DEPENDENT HYDROLASE MJ1163"/>
    <property type="match status" value="1"/>
</dbReference>
<dbReference type="GO" id="GO:0016787">
    <property type="term" value="F:hydrolase activity"/>
    <property type="evidence" value="ECO:0007669"/>
    <property type="project" value="UniProtKB-UniRule"/>
</dbReference>